<proteinExistence type="predicted"/>
<dbReference type="Pfam" id="PF00296">
    <property type="entry name" value="Bac_luciferase"/>
    <property type="match status" value="1"/>
</dbReference>
<dbReference type="NCBIfam" id="TIGR03619">
    <property type="entry name" value="F420_Rv2161c"/>
    <property type="match status" value="1"/>
</dbReference>
<dbReference type="InterPro" id="IPR050172">
    <property type="entry name" value="SsuD_RutA_monooxygenase"/>
</dbReference>
<gene>
    <name evidence="6" type="ORF">METZ01_LOCUS6628</name>
</gene>
<dbReference type="Gene3D" id="3.20.20.30">
    <property type="entry name" value="Luciferase-like domain"/>
    <property type="match status" value="1"/>
</dbReference>
<dbReference type="InterPro" id="IPR019921">
    <property type="entry name" value="Lucif-like_OxRdtase_Rv2161c"/>
</dbReference>
<evidence type="ECO:0000313" key="6">
    <source>
        <dbReference type="EMBL" id="SUZ53774.1"/>
    </source>
</evidence>
<dbReference type="CDD" id="cd01097">
    <property type="entry name" value="Tetrahydromethanopterin_reductase"/>
    <property type="match status" value="1"/>
</dbReference>
<reference evidence="6" key="1">
    <citation type="submission" date="2018-05" db="EMBL/GenBank/DDBJ databases">
        <authorList>
            <person name="Lanie J.A."/>
            <person name="Ng W.-L."/>
            <person name="Kazmierczak K.M."/>
            <person name="Andrzejewski T.M."/>
            <person name="Davidsen T.M."/>
            <person name="Wayne K.J."/>
            <person name="Tettelin H."/>
            <person name="Glass J.I."/>
            <person name="Rusch D."/>
            <person name="Podicherti R."/>
            <person name="Tsui H.-C.T."/>
            <person name="Winkler M.E."/>
        </authorList>
    </citation>
    <scope>NUCLEOTIDE SEQUENCE</scope>
</reference>
<keyword evidence="2" id="KW-0288">FMN</keyword>
<dbReference type="PANTHER" id="PTHR42847:SF4">
    <property type="entry name" value="ALKANESULFONATE MONOOXYGENASE-RELATED"/>
    <property type="match status" value="1"/>
</dbReference>
<evidence type="ECO:0000259" key="5">
    <source>
        <dbReference type="Pfam" id="PF00296"/>
    </source>
</evidence>
<dbReference type="InterPro" id="IPR011251">
    <property type="entry name" value="Luciferase-like_dom"/>
</dbReference>
<protein>
    <recommendedName>
        <fullName evidence="5">Luciferase-like domain-containing protein</fullName>
    </recommendedName>
</protein>
<feature type="domain" description="Luciferase-like" evidence="5">
    <location>
        <begin position="9"/>
        <end position="235"/>
    </location>
</feature>
<organism evidence="6">
    <name type="scientific">marine metagenome</name>
    <dbReference type="NCBI Taxonomy" id="408172"/>
    <lineage>
        <taxon>unclassified sequences</taxon>
        <taxon>metagenomes</taxon>
        <taxon>ecological metagenomes</taxon>
    </lineage>
</organism>
<dbReference type="PANTHER" id="PTHR42847">
    <property type="entry name" value="ALKANESULFONATE MONOOXYGENASE"/>
    <property type="match status" value="1"/>
</dbReference>
<keyword evidence="3" id="KW-0560">Oxidoreductase</keyword>
<dbReference type="SUPFAM" id="SSF51679">
    <property type="entry name" value="Bacterial luciferase-like"/>
    <property type="match status" value="1"/>
</dbReference>
<dbReference type="InterPro" id="IPR036661">
    <property type="entry name" value="Luciferase-like_sf"/>
</dbReference>
<name>A0A381NI37_9ZZZZ</name>
<keyword evidence="1" id="KW-0285">Flavoprotein</keyword>
<sequence length="283" mass="31140">MKIGISMSATASMGDFGTIASKIEDLGFDSVWLPEHPVMPVNHKSVYGGTPDGSIPKQMYLGVNPLIALSRASSVTTNLGIGTAVNLITEHNPLDLAKLIATLDFYSGGRFLFGIGTGWFKEEAEIMGADFDHRWTQAREYVLAMKEIWTKEEAEFHGKYIDFPPIICNPKPAQDPHPPVLLGGNAKNVLKRVVKWGDGWLPIRLSPEDIIEAKKELLKLCDVEDRDPSTIQITMHSLPSDKGLISRFEEVGVDRVLVGVASATQKEIFEELEAIAESILVNI</sequence>
<evidence type="ECO:0000256" key="2">
    <source>
        <dbReference type="ARBA" id="ARBA00022643"/>
    </source>
</evidence>
<keyword evidence="4" id="KW-0503">Monooxygenase</keyword>
<evidence type="ECO:0000256" key="4">
    <source>
        <dbReference type="ARBA" id="ARBA00023033"/>
    </source>
</evidence>
<accession>A0A381NI37</accession>
<dbReference type="EMBL" id="UINC01000348">
    <property type="protein sequence ID" value="SUZ53774.1"/>
    <property type="molecule type" value="Genomic_DNA"/>
</dbReference>
<dbReference type="GO" id="GO:0046306">
    <property type="term" value="P:alkanesulfonate catabolic process"/>
    <property type="evidence" value="ECO:0007669"/>
    <property type="project" value="TreeGrafter"/>
</dbReference>
<evidence type="ECO:0000256" key="3">
    <source>
        <dbReference type="ARBA" id="ARBA00023002"/>
    </source>
</evidence>
<dbReference type="GO" id="GO:0008726">
    <property type="term" value="F:alkanesulfonate monooxygenase activity"/>
    <property type="evidence" value="ECO:0007669"/>
    <property type="project" value="TreeGrafter"/>
</dbReference>
<evidence type="ECO:0000256" key="1">
    <source>
        <dbReference type="ARBA" id="ARBA00022630"/>
    </source>
</evidence>
<dbReference type="AlphaFoldDB" id="A0A381NI37"/>